<dbReference type="PANTHER" id="PTHR23155">
    <property type="entry name" value="DISEASE RESISTANCE PROTEIN RP"/>
    <property type="match status" value="1"/>
</dbReference>
<keyword evidence="2" id="KW-0677">Repeat</keyword>
<dbReference type="GO" id="GO:0098542">
    <property type="term" value="P:defense response to other organism"/>
    <property type="evidence" value="ECO:0007669"/>
    <property type="project" value="TreeGrafter"/>
</dbReference>
<comment type="caution">
    <text evidence="7">The sequence shown here is derived from an EMBL/GenBank/DDBJ whole genome shotgun (WGS) entry which is preliminary data.</text>
</comment>
<proteinExistence type="predicted"/>
<gene>
    <name evidence="7" type="ORF">CMV_026958</name>
</gene>
<sequence length="794" mass="91041">MAEIAVSGAITVVSKVLPFLSKICSDRDHRNIEEVREWLDTMIAYLKDTEGREDTAGLSSTEAIVLPHGRYQEKSIRDYTFSRNDHRALVGIKRREEALLDRVLMGDQPRCLRDMVIPVIGDPGSGKSTVIHEVFEMVKDSFECNAWVSVTPSCKDFLEKLCQELEFPFDPGRYNKRSLQFHLQQKTYILVFDGIWFEDQWKCIEKLLSCTKKQGSKIIISTRNRNLASYCTSSHDYIYDLNLNPLTREEAWELFCTKVFQGDKCPDHLVDWCEKIVIRCEKSPHAIVAVANFLSNKPRIGTEFKNVLDSLECEPGHPVSLSCYRIFSHSYYHLLPNLRSCFLYFCNFPEGHLVTRGRLIRQWIGCGFIEKRECTTLEQMAYEYLDELVQMSMVRVTSRDSDGRIRSCQVSNLARGFILSRSEKRNFNVLRSSSASLGGKKTRGLSLHNCPLSILQGTDLSYVRTFSMFGGDEFSKSRANKLFKNFKLMKNLNLENAALKHFPKEVVNLTLLRHLSLRRTEIRSVPKSINKLQNLEFLDLRNTPITELPKEIFGLPKLLCLFVGCPNAAVRAQVYPGIECSTSLQKLSLIKANYEEKSIVKELGNFTDLRKLGITELKEIEGKDLCASIEKMKHLSSLSVSSASKEVYLDLKDMKESPRLLQKLSLGGRLKEIPAWVGELYNLYKIELKWSKLQNSPLEALHALPSLKELHLCAAYTGVFLEFIAQSFLELRILEIEQCDQLNQVVILEQALPKLQKLIIINCHCLDMVHITMNMRSQLEEVRVPQDCVRIMEE</sequence>
<dbReference type="SUPFAM" id="SSF52058">
    <property type="entry name" value="L domain-like"/>
    <property type="match status" value="1"/>
</dbReference>
<dbReference type="Proteomes" id="UP000737018">
    <property type="component" value="Unassembled WGS sequence"/>
</dbReference>
<dbReference type="SMART" id="SM00369">
    <property type="entry name" value="LRR_TYP"/>
    <property type="match status" value="2"/>
</dbReference>
<dbReference type="Gene3D" id="1.10.8.430">
    <property type="entry name" value="Helical domain of apoptotic protease-activating factors"/>
    <property type="match status" value="1"/>
</dbReference>
<dbReference type="Pfam" id="PF23598">
    <property type="entry name" value="LRR_14"/>
    <property type="match status" value="1"/>
</dbReference>
<dbReference type="Pfam" id="PF00931">
    <property type="entry name" value="NB-ARC"/>
    <property type="match status" value="1"/>
</dbReference>
<dbReference type="EMBL" id="JRKL02008567">
    <property type="protein sequence ID" value="KAF3946817.1"/>
    <property type="molecule type" value="Genomic_DNA"/>
</dbReference>
<dbReference type="SUPFAM" id="SSF52540">
    <property type="entry name" value="P-loop containing nucleoside triphosphate hydrolases"/>
    <property type="match status" value="1"/>
</dbReference>
<dbReference type="Gene3D" id="3.80.10.10">
    <property type="entry name" value="Ribonuclease Inhibitor"/>
    <property type="match status" value="1"/>
</dbReference>
<dbReference type="Gene3D" id="1.10.10.10">
    <property type="entry name" value="Winged helix-like DNA-binding domain superfamily/Winged helix DNA-binding domain"/>
    <property type="match status" value="1"/>
</dbReference>
<evidence type="ECO:0000259" key="5">
    <source>
        <dbReference type="Pfam" id="PF23559"/>
    </source>
</evidence>
<dbReference type="OrthoDB" id="690341at2759"/>
<evidence type="ECO:0000259" key="4">
    <source>
        <dbReference type="Pfam" id="PF00931"/>
    </source>
</evidence>
<dbReference type="InterPro" id="IPR032675">
    <property type="entry name" value="LRR_dom_sf"/>
</dbReference>
<dbReference type="InterPro" id="IPR036388">
    <property type="entry name" value="WH-like_DNA-bd_sf"/>
</dbReference>
<feature type="domain" description="NB-ARC" evidence="4">
    <location>
        <begin position="110"/>
        <end position="263"/>
    </location>
</feature>
<evidence type="ECO:0000259" key="6">
    <source>
        <dbReference type="Pfam" id="PF23598"/>
    </source>
</evidence>
<reference evidence="7" key="1">
    <citation type="submission" date="2020-03" db="EMBL/GenBank/DDBJ databases">
        <title>Castanea mollissima Vanexum genome sequencing.</title>
        <authorList>
            <person name="Staton M."/>
        </authorList>
    </citation>
    <scope>NUCLEOTIDE SEQUENCE</scope>
    <source>
        <tissue evidence="7">Leaf</tissue>
    </source>
</reference>
<dbReference type="PANTHER" id="PTHR23155:SF1205">
    <property type="entry name" value="DISEASE RESISTANCE PROTEIN RPM1"/>
    <property type="match status" value="1"/>
</dbReference>
<evidence type="ECO:0000256" key="3">
    <source>
        <dbReference type="ARBA" id="ARBA00022821"/>
    </source>
</evidence>
<evidence type="ECO:0008006" key="9">
    <source>
        <dbReference type="Google" id="ProtNLM"/>
    </source>
</evidence>
<keyword evidence="8" id="KW-1185">Reference proteome</keyword>
<dbReference type="InterPro" id="IPR044974">
    <property type="entry name" value="Disease_R_plants"/>
</dbReference>
<keyword evidence="3" id="KW-0611">Plant defense</keyword>
<dbReference type="InterPro" id="IPR002182">
    <property type="entry name" value="NB-ARC"/>
</dbReference>
<dbReference type="InterPro" id="IPR003591">
    <property type="entry name" value="Leu-rich_rpt_typical-subtyp"/>
</dbReference>
<dbReference type="InterPro" id="IPR058922">
    <property type="entry name" value="WHD_DRP"/>
</dbReference>
<evidence type="ECO:0000256" key="1">
    <source>
        <dbReference type="ARBA" id="ARBA00022614"/>
    </source>
</evidence>
<dbReference type="Gene3D" id="3.40.50.300">
    <property type="entry name" value="P-loop containing nucleotide triphosphate hydrolases"/>
    <property type="match status" value="1"/>
</dbReference>
<dbReference type="Pfam" id="PF23559">
    <property type="entry name" value="WHD_DRP"/>
    <property type="match status" value="1"/>
</dbReference>
<evidence type="ECO:0000313" key="7">
    <source>
        <dbReference type="EMBL" id="KAF3946817.1"/>
    </source>
</evidence>
<feature type="domain" description="Disease resistance protein winged helix" evidence="5">
    <location>
        <begin position="348"/>
        <end position="414"/>
    </location>
</feature>
<dbReference type="PRINTS" id="PR00364">
    <property type="entry name" value="DISEASERSIST"/>
</dbReference>
<keyword evidence="1" id="KW-0433">Leucine-rich repeat</keyword>
<dbReference type="InterPro" id="IPR027417">
    <property type="entry name" value="P-loop_NTPase"/>
</dbReference>
<feature type="domain" description="Disease resistance R13L4/SHOC-2-like LRR" evidence="6">
    <location>
        <begin position="481"/>
        <end position="788"/>
    </location>
</feature>
<dbReference type="InterPro" id="IPR042197">
    <property type="entry name" value="Apaf_helical"/>
</dbReference>
<evidence type="ECO:0000313" key="8">
    <source>
        <dbReference type="Proteomes" id="UP000737018"/>
    </source>
</evidence>
<dbReference type="InterPro" id="IPR055414">
    <property type="entry name" value="LRR_R13L4/SHOC2-like"/>
</dbReference>
<evidence type="ECO:0000256" key="2">
    <source>
        <dbReference type="ARBA" id="ARBA00022737"/>
    </source>
</evidence>
<organism evidence="7 8">
    <name type="scientific">Castanea mollissima</name>
    <name type="common">Chinese chestnut</name>
    <dbReference type="NCBI Taxonomy" id="60419"/>
    <lineage>
        <taxon>Eukaryota</taxon>
        <taxon>Viridiplantae</taxon>
        <taxon>Streptophyta</taxon>
        <taxon>Embryophyta</taxon>
        <taxon>Tracheophyta</taxon>
        <taxon>Spermatophyta</taxon>
        <taxon>Magnoliopsida</taxon>
        <taxon>eudicotyledons</taxon>
        <taxon>Gunneridae</taxon>
        <taxon>Pentapetalae</taxon>
        <taxon>rosids</taxon>
        <taxon>fabids</taxon>
        <taxon>Fagales</taxon>
        <taxon>Fagaceae</taxon>
        <taxon>Castanea</taxon>
    </lineage>
</organism>
<dbReference type="AlphaFoldDB" id="A0A8J4QCC1"/>
<dbReference type="GO" id="GO:0043531">
    <property type="term" value="F:ADP binding"/>
    <property type="evidence" value="ECO:0007669"/>
    <property type="project" value="InterPro"/>
</dbReference>
<protein>
    <recommendedName>
        <fullName evidence="9">NB-ARC domain-containing protein</fullName>
    </recommendedName>
</protein>
<accession>A0A8J4QCC1</accession>
<name>A0A8J4QCC1_9ROSI</name>
<dbReference type="FunFam" id="1.10.10.10:FF:000322">
    <property type="entry name" value="Probable disease resistance protein At1g63360"/>
    <property type="match status" value="1"/>
</dbReference>